<accession>A0A448Z5R1</accession>
<feature type="compositionally biased region" description="Low complexity" evidence="2">
    <location>
        <begin position="589"/>
        <end position="600"/>
    </location>
</feature>
<dbReference type="OrthoDB" id="205962at2759"/>
<feature type="domain" description="K Homology" evidence="3">
    <location>
        <begin position="286"/>
        <end position="372"/>
    </location>
</feature>
<dbReference type="SUPFAM" id="SSF54791">
    <property type="entry name" value="Eukaryotic type KH-domain (KH-domain type I)"/>
    <property type="match status" value="1"/>
</dbReference>
<keyword evidence="5" id="KW-1185">Reference proteome</keyword>
<dbReference type="PROSITE" id="PS50084">
    <property type="entry name" value="KH_TYPE_1"/>
    <property type="match status" value="1"/>
</dbReference>
<dbReference type="Gene3D" id="3.30.1370.10">
    <property type="entry name" value="K Homology domain, type 1"/>
    <property type="match status" value="1"/>
</dbReference>
<gene>
    <name evidence="4" type="ORF">PSNMU_V1.4_AUG-EV-PASAV3_0041620</name>
</gene>
<feature type="compositionally biased region" description="Polar residues" evidence="2">
    <location>
        <begin position="527"/>
        <end position="551"/>
    </location>
</feature>
<feature type="compositionally biased region" description="Low complexity" evidence="2">
    <location>
        <begin position="200"/>
        <end position="216"/>
    </location>
</feature>
<evidence type="ECO:0000259" key="3">
    <source>
        <dbReference type="SMART" id="SM00322"/>
    </source>
</evidence>
<feature type="compositionally biased region" description="Basic residues" evidence="2">
    <location>
        <begin position="474"/>
        <end position="487"/>
    </location>
</feature>
<dbReference type="GO" id="GO:0003723">
    <property type="term" value="F:RNA binding"/>
    <property type="evidence" value="ECO:0007669"/>
    <property type="project" value="UniProtKB-UniRule"/>
</dbReference>
<feature type="region of interest" description="Disordered" evidence="2">
    <location>
        <begin position="119"/>
        <end position="175"/>
    </location>
</feature>
<sequence>MAASKTMAEIVASSKIAPSTPASASTNNNSNNNYSSKQNKIPNPNGHGEHTKNGGSATAVENYHTKSNKKEESGSSTTIVRAFPHLTITVYIPTVCVGVLIGKRGYTIDKIQRHAVTESSRFYSSEGLQQSQPQGGRRDNGGSNKQSSKQKKVSPDSVRISVVNYPPPAPTAQQHQQNYENYDNPHYLVNSEEYPVSAGPQKPQPLQQQKQQQHHPSALPHPGLSQSALHSSIGDMGVPPTYTELDFSNPQWTPIVIRADPIAALHASRAIHEICFPEYVGDRTHLVYIMDVPVPAVVETASNNSNTISSPNTNLRHASIVGKKGNKLLQLSADHSCRIMVPPKQLGHNIIQLEAPLQECCSCLRAISARLQPDNASDFSSGDEQECKEPLSPQNGDANHHKPHPSVALQANTNSSNNNYNGQGQNQSGQTKNARNRNKIENARSNYQISLIVQPLPSQTKLRNIARKTETKILRKKIPKSQQKQKQKQLEEQRQKQEQQPPEDSELLLEDVDGDDDAQEQQEDNHPATTGDGSANNSSRDTANNPKSSGGSWRLTVVATTEKKATKALDMLKVLVSKGYEVLVEDMGTTTNQNDATQNNKGNKSPTEQPYTCTNRDAEVPSEVSANGTESQEAPFESAVDDSKGGSNNHYNNKSGGGRGSRGKKKKKYLYK</sequence>
<feature type="compositionally biased region" description="Polar residues" evidence="2">
    <location>
        <begin position="601"/>
        <end position="615"/>
    </location>
</feature>
<feature type="region of interest" description="Disordered" evidence="2">
    <location>
        <begin position="375"/>
        <end position="434"/>
    </location>
</feature>
<dbReference type="InterPro" id="IPR004087">
    <property type="entry name" value="KH_dom"/>
</dbReference>
<feature type="compositionally biased region" description="Polar residues" evidence="2">
    <location>
        <begin position="119"/>
        <end position="134"/>
    </location>
</feature>
<feature type="compositionally biased region" description="Low complexity" evidence="2">
    <location>
        <begin position="410"/>
        <end position="430"/>
    </location>
</feature>
<evidence type="ECO:0000313" key="4">
    <source>
        <dbReference type="EMBL" id="VEU37364.1"/>
    </source>
</evidence>
<feature type="region of interest" description="Disordered" evidence="2">
    <location>
        <begin position="1"/>
        <end position="57"/>
    </location>
</feature>
<dbReference type="EMBL" id="CAACVS010000124">
    <property type="protein sequence ID" value="VEU37364.1"/>
    <property type="molecule type" value="Genomic_DNA"/>
</dbReference>
<keyword evidence="1" id="KW-0694">RNA-binding</keyword>
<feature type="compositionally biased region" description="Basic residues" evidence="2">
    <location>
        <begin position="661"/>
        <end position="672"/>
    </location>
</feature>
<dbReference type="Proteomes" id="UP000291116">
    <property type="component" value="Unassembled WGS sequence"/>
</dbReference>
<protein>
    <recommendedName>
        <fullName evidence="3">K Homology domain-containing protein</fullName>
    </recommendedName>
</protein>
<dbReference type="InterPro" id="IPR036612">
    <property type="entry name" value="KH_dom_type_1_sf"/>
</dbReference>
<feature type="compositionally biased region" description="Basic and acidic residues" evidence="2">
    <location>
        <begin position="488"/>
        <end position="497"/>
    </location>
</feature>
<feature type="compositionally biased region" description="Acidic residues" evidence="2">
    <location>
        <begin position="501"/>
        <end position="522"/>
    </location>
</feature>
<feature type="region of interest" description="Disordered" evidence="2">
    <location>
        <begin position="589"/>
        <end position="672"/>
    </location>
</feature>
<evidence type="ECO:0000313" key="5">
    <source>
        <dbReference type="Proteomes" id="UP000291116"/>
    </source>
</evidence>
<feature type="domain" description="K Homology" evidence="3">
    <location>
        <begin position="84"/>
        <end position="276"/>
    </location>
</feature>
<evidence type="ECO:0000256" key="2">
    <source>
        <dbReference type="SAM" id="MobiDB-lite"/>
    </source>
</evidence>
<dbReference type="SMART" id="SM00322">
    <property type="entry name" value="KH"/>
    <property type="match status" value="2"/>
</dbReference>
<dbReference type="CDD" id="cd00105">
    <property type="entry name" value="KH-I"/>
    <property type="match status" value="1"/>
</dbReference>
<dbReference type="AlphaFoldDB" id="A0A448Z5R1"/>
<evidence type="ECO:0000256" key="1">
    <source>
        <dbReference type="PROSITE-ProRule" id="PRU00117"/>
    </source>
</evidence>
<feature type="region of interest" description="Disordered" evidence="2">
    <location>
        <begin position="194"/>
        <end position="236"/>
    </location>
</feature>
<feature type="compositionally biased region" description="Low complexity" evidence="2">
    <location>
        <begin position="12"/>
        <end position="37"/>
    </location>
</feature>
<organism evidence="4 5">
    <name type="scientific">Pseudo-nitzschia multistriata</name>
    <dbReference type="NCBI Taxonomy" id="183589"/>
    <lineage>
        <taxon>Eukaryota</taxon>
        <taxon>Sar</taxon>
        <taxon>Stramenopiles</taxon>
        <taxon>Ochrophyta</taxon>
        <taxon>Bacillariophyta</taxon>
        <taxon>Bacillariophyceae</taxon>
        <taxon>Bacillariophycidae</taxon>
        <taxon>Bacillariales</taxon>
        <taxon>Bacillariaceae</taxon>
        <taxon>Pseudo-nitzschia</taxon>
    </lineage>
</organism>
<feature type="region of interest" description="Disordered" evidence="2">
    <location>
        <begin position="470"/>
        <end position="555"/>
    </location>
</feature>
<reference evidence="4 5" key="1">
    <citation type="submission" date="2019-01" db="EMBL/GenBank/DDBJ databases">
        <authorList>
            <person name="Ferrante I. M."/>
        </authorList>
    </citation>
    <scope>NUCLEOTIDE SEQUENCE [LARGE SCALE GENOMIC DNA]</scope>
    <source>
        <strain evidence="4 5">B856</strain>
    </source>
</reference>
<name>A0A448Z5R1_9STRA</name>
<proteinExistence type="predicted"/>